<dbReference type="InterPro" id="IPR014131">
    <property type="entry name" value="Chlamydia_phage_Vp3"/>
</dbReference>
<proteinExistence type="predicted"/>
<dbReference type="EMBL" id="OM869699">
    <property type="protein sequence ID" value="UPW41943.1"/>
    <property type="molecule type" value="Genomic_DNA"/>
</dbReference>
<evidence type="ECO:0000313" key="1">
    <source>
        <dbReference type="EMBL" id="UPW41943.1"/>
    </source>
</evidence>
<name>A0A976N3C3_9VIRU</name>
<organism evidence="1">
    <name type="scientific">Dipodfec virus RodF1_63</name>
    <dbReference type="NCBI Taxonomy" id="2929305"/>
    <lineage>
        <taxon>Viruses</taxon>
        <taxon>Monodnaviria</taxon>
        <taxon>Sangervirae</taxon>
        <taxon>Phixviricota</taxon>
        <taxon>Malgrandaviricetes</taxon>
        <taxon>Petitvirales</taxon>
        <taxon>Microviridae</taxon>
    </lineage>
</organism>
<protein>
    <submittedName>
        <fullName evidence="1">Internal scaffolding protein</fullName>
    </submittedName>
</protein>
<accession>A0A976N3C3</accession>
<dbReference type="Pfam" id="PF09675">
    <property type="entry name" value="Chlamy_scaf"/>
    <property type="match status" value="1"/>
</dbReference>
<sequence length="176" mass="19453">MKFPTVYTKDTSEIVSCVGRANQDTYKMSVDDNGVRDLKKVGETDMYAQIQSYKDSCDVNYILQRFANGDQSALSKIQGVYGDFTSMPTTLAELSQRVVDAENLFYNLPVDVREQFDHSPSQFFASIGSDKFNAIFADKNDTADNMVIDSSKINQSAVIDPVVGEKVDVGGVKVES</sequence>
<reference evidence="1" key="1">
    <citation type="submission" date="2022-02" db="EMBL/GenBank/DDBJ databases">
        <title>Towards deciphering the DNA virus diversity associated with rodent species in the families Cricetidae and Heteromyidae.</title>
        <authorList>
            <person name="Lund M."/>
            <person name="Larsen B.B."/>
            <person name="Gryseels S."/>
            <person name="Kraberger S."/>
            <person name="Rowsey D.M."/>
            <person name="Steger L."/>
            <person name="Yule K.M."/>
            <person name="Upham N.S."/>
            <person name="Worobey M."/>
            <person name="Van Doorslaer K."/>
            <person name="Varsani A."/>
        </authorList>
    </citation>
    <scope>NUCLEOTIDE SEQUENCE</scope>
    <source>
        <strain evidence="1">NeonRodF1_63</strain>
    </source>
</reference>